<protein>
    <submittedName>
        <fullName evidence="1">Uncharacterized protein</fullName>
    </submittedName>
</protein>
<gene>
    <name evidence="1" type="ORF">OCBIM_22004256mg</name>
</gene>
<dbReference type="EMBL" id="KQ425245">
    <property type="protein sequence ID" value="KOF69682.1"/>
    <property type="molecule type" value="Genomic_DNA"/>
</dbReference>
<organism evidence="1">
    <name type="scientific">Octopus bimaculoides</name>
    <name type="common">California two-spotted octopus</name>
    <dbReference type="NCBI Taxonomy" id="37653"/>
    <lineage>
        <taxon>Eukaryota</taxon>
        <taxon>Metazoa</taxon>
        <taxon>Spiralia</taxon>
        <taxon>Lophotrochozoa</taxon>
        <taxon>Mollusca</taxon>
        <taxon>Cephalopoda</taxon>
        <taxon>Coleoidea</taxon>
        <taxon>Octopodiformes</taxon>
        <taxon>Octopoda</taxon>
        <taxon>Incirrata</taxon>
        <taxon>Octopodidae</taxon>
        <taxon>Octopus</taxon>
    </lineage>
</organism>
<accession>A0A0L8FY66</accession>
<name>A0A0L8FY66_OCTBM</name>
<proteinExistence type="predicted"/>
<reference evidence="1" key="1">
    <citation type="submission" date="2015-07" db="EMBL/GenBank/DDBJ databases">
        <title>MeaNS - Measles Nucleotide Surveillance Program.</title>
        <authorList>
            <person name="Tran T."/>
            <person name="Druce J."/>
        </authorList>
    </citation>
    <scope>NUCLEOTIDE SEQUENCE</scope>
    <source>
        <strain evidence="1">UCB-OBI-ISO-001</strain>
        <tissue evidence="1">Gonad</tissue>
    </source>
</reference>
<evidence type="ECO:0000313" key="1">
    <source>
        <dbReference type="EMBL" id="KOF69682.1"/>
    </source>
</evidence>
<dbReference type="AlphaFoldDB" id="A0A0L8FY66"/>
<sequence>MKTFPALSFSHNVCSVFSSELAESFPTFSQTLSLHLFFPFTSETPPYTATSSVGSTLNSKYNSLP</sequence>